<evidence type="ECO:0000313" key="2">
    <source>
        <dbReference type="EMBL" id="MBB6327430.1"/>
    </source>
</evidence>
<dbReference type="Proteomes" id="UP000588604">
    <property type="component" value="Unassembled WGS sequence"/>
</dbReference>
<dbReference type="EMBL" id="JACIJO010000003">
    <property type="protein sequence ID" value="MBB6327430.1"/>
    <property type="molecule type" value="Genomic_DNA"/>
</dbReference>
<keyword evidence="3" id="KW-1185">Reference proteome</keyword>
<dbReference type="RefSeq" id="WP_184496259.1">
    <property type="nucleotide sequence ID" value="NZ_JACIJO010000003.1"/>
</dbReference>
<keyword evidence="1" id="KW-0732">Signal</keyword>
<feature type="signal peptide" evidence="1">
    <location>
        <begin position="1"/>
        <end position="20"/>
    </location>
</feature>
<sequence length="140" mass="15830">MSFIFTFLLNLLLVTGQVNSGEIHLTIEETEWNEGNLQILLFDQKDGFPEDPEKALKQFIIPVKNKRGYIIIKDLKPGNYAITVFHDEDLDGKIKKNGIGYPLDKFGFSNNPSLLFGAPSFEKSSFKVGEKPAKVLIKLR</sequence>
<dbReference type="Pfam" id="PF09912">
    <property type="entry name" value="DUF2141"/>
    <property type="match status" value="1"/>
</dbReference>
<dbReference type="AlphaFoldDB" id="A0A841MJ68"/>
<feature type="chain" id="PRO_5032370714" evidence="1">
    <location>
        <begin position="21"/>
        <end position="140"/>
    </location>
</feature>
<gene>
    <name evidence="2" type="ORF">FHS59_003073</name>
</gene>
<comment type="caution">
    <text evidence="2">The sequence shown here is derived from an EMBL/GenBank/DDBJ whole genome shotgun (WGS) entry which is preliminary data.</text>
</comment>
<accession>A0A841MJ68</accession>
<protein>
    <submittedName>
        <fullName evidence="2">Uncharacterized protein (DUF2141 family)</fullName>
    </submittedName>
</protein>
<evidence type="ECO:0000313" key="3">
    <source>
        <dbReference type="Proteomes" id="UP000588604"/>
    </source>
</evidence>
<dbReference type="InterPro" id="IPR018673">
    <property type="entry name" value="DUF2141"/>
</dbReference>
<organism evidence="2 3">
    <name type="scientific">Algoriphagus iocasae</name>
    <dbReference type="NCBI Taxonomy" id="1836499"/>
    <lineage>
        <taxon>Bacteria</taxon>
        <taxon>Pseudomonadati</taxon>
        <taxon>Bacteroidota</taxon>
        <taxon>Cytophagia</taxon>
        <taxon>Cytophagales</taxon>
        <taxon>Cyclobacteriaceae</taxon>
        <taxon>Algoriphagus</taxon>
    </lineage>
</organism>
<proteinExistence type="predicted"/>
<reference evidence="2 3" key="1">
    <citation type="submission" date="2020-08" db="EMBL/GenBank/DDBJ databases">
        <title>Genomic Encyclopedia of Type Strains, Phase IV (KMG-IV): sequencing the most valuable type-strain genomes for metagenomic binning, comparative biology and taxonomic classification.</title>
        <authorList>
            <person name="Goeker M."/>
        </authorList>
    </citation>
    <scope>NUCLEOTIDE SEQUENCE [LARGE SCALE GENOMIC DNA]</scope>
    <source>
        <strain evidence="2 3">DSM 102044</strain>
    </source>
</reference>
<name>A0A841MJ68_9BACT</name>
<evidence type="ECO:0000256" key="1">
    <source>
        <dbReference type="SAM" id="SignalP"/>
    </source>
</evidence>